<feature type="domain" description="Aldehyde ferredoxin oxidoreductase C-terminal" evidence="1">
    <location>
        <begin position="3"/>
        <end position="241"/>
    </location>
</feature>
<gene>
    <name evidence="2" type="ORF">S03H2_55501</name>
</gene>
<name>X1JGZ1_9ZZZZ</name>
<dbReference type="Gene3D" id="1.10.599.10">
    <property type="entry name" value="Aldehyde Ferredoxin Oxidoreductase Protein, subunit A, domain 3"/>
    <property type="match status" value="1"/>
</dbReference>
<dbReference type="PANTHER" id="PTHR30038">
    <property type="entry name" value="ALDEHYDE FERREDOXIN OXIDOREDUCTASE"/>
    <property type="match status" value="1"/>
</dbReference>
<dbReference type="Pfam" id="PF01314">
    <property type="entry name" value="AFOR_C"/>
    <property type="match status" value="1"/>
</dbReference>
<comment type="caution">
    <text evidence="2">The sequence shown here is derived from an EMBL/GenBank/DDBJ whole genome shotgun (WGS) entry which is preliminary data.</text>
</comment>
<feature type="non-terminal residue" evidence="2">
    <location>
        <position position="254"/>
    </location>
</feature>
<dbReference type="GO" id="GO:0009055">
    <property type="term" value="F:electron transfer activity"/>
    <property type="evidence" value="ECO:0007669"/>
    <property type="project" value="InterPro"/>
</dbReference>
<feature type="non-terminal residue" evidence="2">
    <location>
        <position position="1"/>
    </location>
</feature>
<accession>X1JGZ1</accession>
<reference evidence="2" key="1">
    <citation type="journal article" date="2014" name="Front. Microbiol.">
        <title>High frequency of phylogenetically diverse reductive dehalogenase-homologous genes in deep subseafloor sedimentary metagenomes.</title>
        <authorList>
            <person name="Kawai M."/>
            <person name="Futagami T."/>
            <person name="Toyoda A."/>
            <person name="Takaki Y."/>
            <person name="Nishi S."/>
            <person name="Hori S."/>
            <person name="Arai W."/>
            <person name="Tsubouchi T."/>
            <person name="Morono Y."/>
            <person name="Uchiyama I."/>
            <person name="Ito T."/>
            <person name="Fujiyama A."/>
            <person name="Inagaki F."/>
            <person name="Takami H."/>
        </authorList>
    </citation>
    <scope>NUCLEOTIDE SEQUENCE</scope>
    <source>
        <strain evidence="2">Expedition CK06-06</strain>
    </source>
</reference>
<dbReference type="SUPFAM" id="SSF48310">
    <property type="entry name" value="Aldehyde ferredoxin oxidoreductase, C-terminal domains"/>
    <property type="match status" value="1"/>
</dbReference>
<evidence type="ECO:0000313" key="2">
    <source>
        <dbReference type="EMBL" id="GAH80800.1"/>
    </source>
</evidence>
<dbReference type="GO" id="GO:0051536">
    <property type="term" value="F:iron-sulfur cluster binding"/>
    <property type="evidence" value="ECO:0007669"/>
    <property type="project" value="InterPro"/>
</dbReference>
<organism evidence="2">
    <name type="scientific">marine sediment metagenome</name>
    <dbReference type="NCBI Taxonomy" id="412755"/>
    <lineage>
        <taxon>unclassified sequences</taxon>
        <taxon>metagenomes</taxon>
        <taxon>ecological metagenomes</taxon>
    </lineage>
</organism>
<evidence type="ECO:0000259" key="1">
    <source>
        <dbReference type="Pfam" id="PF01314"/>
    </source>
</evidence>
<dbReference type="PANTHER" id="PTHR30038:SF0">
    <property type="entry name" value="TUNGSTEN-CONTAINING ALDEHYDE FERREDOXIN OXIDOREDUCTASE"/>
    <property type="match status" value="1"/>
</dbReference>
<protein>
    <recommendedName>
        <fullName evidence="1">Aldehyde ferredoxin oxidoreductase C-terminal domain-containing protein</fullName>
    </recommendedName>
</protein>
<dbReference type="InterPro" id="IPR013985">
    <property type="entry name" value="Ald_Fedxn_OxRdtase_dom3"/>
</dbReference>
<dbReference type="InterPro" id="IPR036021">
    <property type="entry name" value="Tungsten_al_ferr_oxy-like_C"/>
</dbReference>
<proteinExistence type="predicted"/>
<dbReference type="InterPro" id="IPR001203">
    <property type="entry name" value="OxRdtase_Ald_Fedxn_C"/>
</dbReference>
<dbReference type="EMBL" id="BARU01035455">
    <property type="protein sequence ID" value="GAH80800.1"/>
    <property type="molecule type" value="Genomic_DNA"/>
</dbReference>
<dbReference type="InterPro" id="IPR051919">
    <property type="entry name" value="W-dependent_AOR"/>
</dbReference>
<sequence>ALGVIAFAMECQQKGFLINKKYNLKWGDKKSIIDLIKKIAYRDGIGDILAEGTLKASRKIHPDTFKFAMQVKGVEIPEQEGRTNRGLALGHATSNRGADHLYGLETIDQTHNEAAAKKYFPGSSPEIFDVFSQKYKPEMLKFTEEYSAISDALGICKFSTLENYVLGPDDIAKGINAFDSLFNLEEKDLLEIGERIVNLERMYNYRHGFDRKDDLLPDRFLKEPATVYKEVDGMLTDQVWKDNLLVNLEEMLDG</sequence>
<dbReference type="Gene3D" id="1.10.569.10">
    <property type="entry name" value="Aldehyde Ferredoxin Oxidoreductase Protein, subunit A, domain 2"/>
    <property type="match status" value="1"/>
</dbReference>
<dbReference type="InterPro" id="IPR013984">
    <property type="entry name" value="Ald_Fedxn_OxRdtase_dom2"/>
</dbReference>
<dbReference type="GO" id="GO:0016625">
    <property type="term" value="F:oxidoreductase activity, acting on the aldehyde or oxo group of donors, iron-sulfur protein as acceptor"/>
    <property type="evidence" value="ECO:0007669"/>
    <property type="project" value="InterPro"/>
</dbReference>
<dbReference type="AlphaFoldDB" id="X1JGZ1"/>